<evidence type="ECO:0000313" key="2">
    <source>
        <dbReference type="EMBL" id="QHT35980.1"/>
    </source>
</evidence>
<reference evidence="2" key="1">
    <citation type="journal article" date="2020" name="Nature">
        <title>Giant virus diversity and host interactions through global metagenomics.</title>
        <authorList>
            <person name="Schulz F."/>
            <person name="Roux S."/>
            <person name="Paez-Espino D."/>
            <person name="Jungbluth S."/>
            <person name="Walsh D.A."/>
            <person name="Denef V.J."/>
            <person name="McMahon K.D."/>
            <person name="Konstantinidis K.T."/>
            <person name="Eloe-Fadrosh E.A."/>
            <person name="Kyrpides N.C."/>
            <person name="Woyke T."/>
        </authorList>
    </citation>
    <scope>NUCLEOTIDE SEQUENCE</scope>
    <source>
        <strain evidence="2">GVMAG-M-3300009182-46</strain>
    </source>
</reference>
<proteinExistence type="predicted"/>
<organism evidence="2">
    <name type="scientific">viral metagenome</name>
    <dbReference type="NCBI Taxonomy" id="1070528"/>
    <lineage>
        <taxon>unclassified sequences</taxon>
        <taxon>metagenomes</taxon>
        <taxon>organismal metagenomes</taxon>
    </lineage>
</organism>
<protein>
    <submittedName>
        <fullName evidence="2">Uncharacterized protein</fullName>
    </submittedName>
</protein>
<dbReference type="AlphaFoldDB" id="A0A6C0F7W2"/>
<keyword evidence="1" id="KW-0812">Transmembrane</keyword>
<keyword evidence="1" id="KW-0472">Membrane</keyword>
<sequence>MLTFVIVFIAFVFASVANGFAISSPMGRVVLSRGYVSRSRNSWAEKEALKKAKELRLKCNYVNERFPFIKGTSSVPPPTNFKNIYTVDQAKELWDFQQKNCIPMDPIEISVWEKIFVLSMLCLLPILLIIITCHRENHYGGEI</sequence>
<accession>A0A6C0F7W2</accession>
<evidence type="ECO:0000256" key="1">
    <source>
        <dbReference type="SAM" id="Phobius"/>
    </source>
</evidence>
<feature type="transmembrane region" description="Helical" evidence="1">
    <location>
        <begin position="115"/>
        <end position="133"/>
    </location>
</feature>
<name>A0A6C0F7W2_9ZZZZ</name>
<keyword evidence="1" id="KW-1133">Transmembrane helix</keyword>
<dbReference type="EMBL" id="MN739029">
    <property type="protein sequence ID" value="QHT35980.1"/>
    <property type="molecule type" value="Genomic_DNA"/>
</dbReference>